<dbReference type="STRING" id="1301098.PKB_0246"/>
<dbReference type="PANTHER" id="PTHR42734:SF5">
    <property type="entry name" value="IRON TRANSPORT SYSTEM ATP-BINDING PROTEIN HI_0361-RELATED"/>
    <property type="match status" value="1"/>
</dbReference>
<dbReference type="InterPro" id="IPR003593">
    <property type="entry name" value="AAA+_ATPase"/>
</dbReference>
<dbReference type="SUPFAM" id="SSF52540">
    <property type="entry name" value="P-loop containing nucleoside triphosphate hydrolases"/>
    <property type="match status" value="1"/>
</dbReference>
<dbReference type="SMART" id="SM00382">
    <property type="entry name" value="AAA"/>
    <property type="match status" value="1"/>
</dbReference>
<dbReference type="KEGG" id="pkc:PKB_0246"/>
<organism evidence="6 7">
    <name type="scientific">Pseudomonas knackmussii (strain DSM 6978 / CCUG 54928 / LMG 23759 / B13)</name>
    <dbReference type="NCBI Taxonomy" id="1301098"/>
    <lineage>
        <taxon>Bacteria</taxon>
        <taxon>Pseudomonadati</taxon>
        <taxon>Pseudomonadota</taxon>
        <taxon>Gammaproteobacteria</taxon>
        <taxon>Pseudomonadales</taxon>
        <taxon>Pseudomonadaceae</taxon>
        <taxon>Pseudomonas</taxon>
    </lineage>
</organism>
<reference evidence="6 7" key="1">
    <citation type="submission" date="2013-03" db="EMBL/GenBank/DDBJ databases">
        <authorList>
            <person name="Linke B."/>
        </authorList>
    </citation>
    <scope>NUCLEOTIDE SEQUENCE [LARGE SCALE GENOMIC DNA]</scope>
    <source>
        <strain evidence="6 7">B13</strain>
    </source>
</reference>
<reference evidence="6 7" key="2">
    <citation type="submission" date="2014-05" db="EMBL/GenBank/DDBJ databases">
        <title>Genome sequence of the 3-chlorobenzoate degrading bacterium Pseudomonas knackmussii B13 shows multiple evidence for horizontal gene transfer.</title>
        <authorList>
            <person name="Miyazaki R."/>
            <person name="Bertelli C."/>
            <person name="Falquet L."/>
            <person name="Robinson-Rechavi M."/>
            <person name="Gharib W."/>
            <person name="Roy S."/>
            <person name="Van der Meer J.R."/>
        </authorList>
    </citation>
    <scope>NUCLEOTIDE SEQUENCE [LARGE SCALE GENOMIC DNA]</scope>
    <source>
        <strain evidence="6 7">B13</strain>
    </source>
</reference>
<evidence type="ECO:0000256" key="1">
    <source>
        <dbReference type="ARBA" id="ARBA00005417"/>
    </source>
</evidence>
<feature type="domain" description="ABC transporter" evidence="5">
    <location>
        <begin position="2"/>
        <end position="220"/>
    </location>
</feature>
<dbReference type="PROSITE" id="PS00211">
    <property type="entry name" value="ABC_TRANSPORTER_1"/>
    <property type="match status" value="1"/>
</dbReference>
<dbReference type="Proteomes" id="UP000025241">
    <property type="component" value="Chromosome I"/>
</dbReference>
<dbReference type="InterPro" id="IPR027417">
    <property type="entry name" value="P-loop_NTPase"/>
</dbReference>
<gene>
    <name evidence="6" type="ORF">PKB_0246</name>
</gene>
<dbReference type="eggNOG" id="COG1121">
    <property type="taxonomic scope" value="Bacteria"/>
</dbReference>
<evidence type="ECO:0000256" key="3">
    <source>
        <dbReference type="ARBA" id="ARBA00022741"/>
    </source>
</evidence>
<dbReference type="EMBL" id="HG322950">
    <property type="protein sequence ID" value="CDF81625.1"/>
    <property type="molecule type" value="Genomic_DNA"/>
</dbReference>
<dbReference type="RefSeq" id="WP_043248321.1">
    <property type="nucleotide sequence ID" value="NZ_HG322950.1"/>
</dbReference>
<dbReference type="Gene3D" id="3.40.50.300">
    <property type="entry name" value="P-loop containing nucleotide triphosphate hydrolases"/>
    <property type="match status" value="1"/>
</dbReference>
<proteinExistence type="inferred from homology"/>
<dbReference type="InterPro" id="IPR017871">
    <property type="entry name" value="ABC_transporter-like_CS"/>
</dbReference>
<dbReference type="InterPro" id="IPR050153">
    <property type="entry name" value="Metal_Ion_Import_ABC"/>
</dbReference>
<evidence type="ECO:0000313" key="6">
    <source>
        <dbReference type="EMBL" id="CDF81625.1"/>
    </source>
</evidence>
<dbReference type="PANTHER" id="PTHR42734">
    <property type="entry name" value="METAL TRANSPORT SYSTEM ATP-BINDING PROTEIN TM_0124-RELATED"/>
    <property type="match status" value="1"/>
</dbReference>
<dbReference type="HOGENOM" id="CLU_000604_1_11_6"/>
<protein>
    <submittedName>
        <fullName evidence="6">Manganese(II)/zinc(II) ABC transporter ATP-binding protein</fullName>
    </submittedName>
</protein>
<evidence type="ECO:0000313" key="7">
    <source>
        <dbReference type="Proteomes" id="UP000025241"/>
    </source>
</evidence>
<keyword evidence="4 6" id="KW-0067">ATP-binding</keyword>
<dbReference type="AlphaFoldDB" id="A0A024H9R2"/>
<dbReference type="GO" id="GO:0016887">
    <property type="term" value="F:ATP hydrolysis activity"/>
    <property type="evidence" value="ECO:0007669"/>
    <property type="project" value="InterPro"/>
</dbReference>
<dbReference type="OrthoDB" id="9806726at2"/>
<keyword evidence="3" id="KW-0547">Nucleotide-binding</keyword>
<comment type="similarity">
    <text evidence="1">Belongs to the ABC transporter superfamily.</text>
</comment>
<accession>A0A024H9R2</accession>
<evidence type="ECO:0000256" key="2">
    <source>
        <dbReference type="ARBA" id="ARBA00022448"/>
    </source>
</evidence>
<name>A0A024H9R2_PSEKB</name>
<dbReference type="PROSITE" id="PS50893">
    <property type="entry name" value="ABC_TRANSPORTER_2"/>
    <property type="match status" value="1"/>
</dbReference>
<dbReference type="Pfam" id="PF00005">
    <property type="entry name" value="ABC_tran"/>
    <property type="match status" value="1"/>
</dbReference>
<dbReference type="GO" id="GO:0005524">
    <property type="term" value="F:ATP binding"/>
    <property type="evidence" value="ECO:0007669"/>
    <property type="project" value="UniProtKB-KW"/>
</dbReference>
<dbReference type="PATRIC" id="fig|1301098.3.peg.254"/>
<keyword evidence="2" id="KW-0813">Transport</keyword>
<dbReference type="InterPro" id="IPR003439">
    <property type="entry name" value="ABC_transporter-like_ATP-bd"/>
</dbReference>
<keyword evidence="7" id="KW-1185">Reference proteome</keyword>
<evidence type="ECO:0000259" key="5">
    <source>
        <dbReference type="PROSITE" id="PS50893"/>
    </source>
</evidence>
<evidence type="ECO:0000256" key="4">
    <source>
        <dbReference type="ARBA" id="ARBA00022840"/>
    </source>
</evidence>
<sequence length="221" mass="24326">MIHCQSLQWGPPRLPLTPPLNLDLAPGSLTAVIGANGCGKSSLLKVLAGLQKPLAGRVRVELRTREIGYLVQQQALDRQFPISLGELVGAGFWNSRLPTAARREKLREALAEWHLEGLEQRPLAALSGGQLQRALLARLSLMDCPLLLLDEPDACLDEAGQALLWQRIAAWQEEGRTLLLVCHDLARVREHVPDCLRIAAEGCRHGSSQKLIARRDLAWVA</sequence>